<comment type="caution">
    <text evidence="1">The sequence shown here is derived from an EMBL/GenBank/DDBJ whole genome shotgun (WGS) entry which is preliminary data.</text>
</comment>
<dbReference type="AlphaFoldDB" id="A0A8S3YA90"/>
<dbReference type="EMBL" id="CAJQZP010001697">
    <property type="protein sequence ID" value="CAG5059291.1"/>
    <property type="molecule type" value="Genomic_DNA"/>
</dbReference>
<dbReference type="Proteomes" id="UP000691718">
    <property type="component" value="Unassembled WGS sequence"/>
</dbReference>
<organism evidence="1 2">
    <name type="scientific">Parnassius apollo</name>
    <name type="common">Apollo butterfly</name>
    <name type="synonym">Papilio apollo</name>
    <dbReference type="NCBI Taxonomy" id="110799"/>
    <lineage>
        <taxon>Eukaryota</taxon>
        <taxon>Metazoa</taxon>
        <taxon>Ecdysozoa</taxon>
        <taxon>Arthropoda</taxon>
        <taxon>Hexapoda</taxon>
        <taxon>Insecta</taxon>
        <taxon>Pterygota</taxon>
        <taxon>Neoptera</taxon>
        <taxon>Endopterygota</taxon>
        <taxon>Lepidoptera</taxon>
        <taxon>Glossata</taxon>
        <taxon>Ditrysia</taxon>
        <taxon>Papilionoidea</taxon>
        <taxon>Papilionidae</taxon>
        <taxon>Parnassiinae</taxon>
        <taxon>Parnassini</taxon>
        <taxon>Parnassius</taxon>
        <taxon>Parnassius</taxon>
    </lineage>
</organism>
<name>A0A8S3YA90_PARAO</name>
<dbReference type="OrthoDB" id="6627613at2759"/>
<evidence type="ECO:0000313" key="1">
    <source>
        <dbReference type="EMBL" id="CAG5059291.1"/>
    </source>
</evidence>
<accession>A0A8S3YA90</accession>
<protein>
    <submittedName>
        <fullName evidence="1">(apollo) hypothetical protein</fullName>
    </submittedName>
</protein>
<reference evidence="1" key="1">
    <citation type="submission" date="2021-04" db="EMBL/GenBank/DDBJ databases">
        <authorList>
            <person name="Tunstrom K."/>
        </authorList>
    </citation>
    <scope>NUCLEOTIDE SEQUENCE</scope>
</reference>
<sequence>MPAALILMWLHSAKHTFPMKEVYGGEYTFFWKGLAFSEPRRSVVGFAVKNYLATQLIEYVVHVSDHITKLSLYMERENYLNVISAYAPTLDKSDENKLYEETGQILRRIDAVHRSYLRLL</sequence>
<gene>
    <name evidence="1" type="ORF">PAPOLLO_LOCUS27964</name>
</gene>
<evidence type="ECO:0000313" key="2">
    <source>
        <dbReference type="Proteomes" id="UP000691718"/>
    </source>
</evidence>
<keyword evidence="2" id="KW-1185">Reference proteome</keyword>
<proteinExistence type="predicted"/>